<keyword evidence="13" id="KW-1185">Reference proteome</keyword>
<dbReference type="FunFam" id="3.50.30.50:FF:000001">
    <property type="entry name" value="Kynurenine formamidase"/>
    <property type="match status" value="1"/>
</dbReference>
<evidence type="ECO:0000256" key="10">
    <source>
        <dbReference type="ARBA" id="ARBA00048496"/>
    </source>
</evidence>
<proteinExistence type="predicted"/>
<comment type="function">
    <text evidence="2">Catalyzes the hydrolysis of N-formyl-L-kynurenine to L-kynurenine, the second step in the kynurenine pathway of tryptophan degradation.</text>
</comment>
<evidence type="ECO:0000313" key="13">
    <source>
        <dbReference type="Proteomes" id="UP000183975"/>
    </source>
</evidence>
<dbReference type="InterPro" id="IPR037175">
    <property type="entry name" value="KFase_sf"/>
</dbReference>
<dbReference type="InterPro" id="IPR007325">
    <property type="entry name" value="KFase/CYL"/>
</dbReference>
<dbReference type="GO" id="GO:0004061">
    <property type="term" value="F:arylformamidase activity"/>
    <property type="evidence" value="ECO:0007669"/>
    <property type="project" value="UniProtKB-EC"/>
</dbReference>
<evidence type="ECO:0000256" key="8">
    <source>
        <dbReference type="ARBA" id="ARBA00022833"/>
    </source>
</evidence>
<gene>
    <name evidence="12" type="ORF">SAMN02745138_02626</name>
</gene>
<dbReference type="PANTHER" id="PTHR31118">
    <property type="entry name" value="CYCLASE-LIKE PROTEIN 2"/>
    <property type="match status" value="1"/>
</dbReference>
<evidence type="ECO:0000256" key="5">
    <source>
        <dbReference type="ARBA" id="ARBA00014889"/>
    </source>
</evidence>
<dbReference type="OrthoDB" id="9796085at2"/>
<keyword evidence="7" id="KW-0378">Hydrolase</keyword>
<keyword evidence="8" id="KW-0862">Zinc</keyword>
<dbReference type="GO" id="GO:0019441">
    <property type="term" value="P:L-tryptophan catabolic process to kynurenine"/>
    <property type="evidence" value="ECO:0007669"/>
    <property type="project" value="InterPro"/>
</dbReference>
<organism evidence="12 13">
    <name type="scientific">Anaerotignum lactatifermentans DSM 14214</name>
    <dbReference type="NCBI Taxonomy" id="1121323"/>
    <lineage>
        <taxon>Bacteria</taxon>
        <taxon>Bacillati</taxon>
        <taxon>Bacillota</taxon>
        <taxon>Clostridia</taxon>
        <taxon>Lachnospirales</taxon>
        <taxon>Anaerotignaceae</taxon>
        <taxon>Anaerotignum</taxon>
    </lineage>
</organism>
<evidence type="ECO:0000256" key="7">
    <source>
        <dbReference type="ARBA" id="ARBA00022801"/>
    </source>
</evidence>
<evidence type="ECO:0000313" key="12">
    <source>
        <dbReference type="EMBL" id="SHK95443.1"/>
    </source>
</evidence>
<protein>
    <recommendedName>
        <fullName evidence="5">Kynurenine formamidase</fullName>
        <ecNumber evidence="4">3.5.1.9</ecNumber>
    </recommendedName>
</protein>
<dbReference type="GO" id="GO:0046872">
    <property type="term" value="F:metal ion binding"/>
    <property type="evidence" value="ECO:0007669"/>
    <property type="project" value="UniProtKB-KW"/>
</dbReference>
<dbReference type="AlphaFoldDB" id="A0A1M6WNU6"/>
<evidence type="ECO:0000256" key="11">
    <source>
        <dbReference type="ARBA" id="ARBA00060547"/>
    </source>
</evidence>
<dbReference type="Pfam" id="PF04199">
    <property type="entry name" value="Cyclase"/>
    <property type="match status" value="1"/>
</dbReference>
<evidence type="ECO:0000256" key="4">
    <source>
        <dbReference type="ARBA" id="ARBA00012930"/>
    </source>
</evidence>
<dbReference type="EMBL" id="FRAH01000056">
    <property type="protein sequence ID" value="SHK95443.1"/>
    <property type="molecule type" value="Genomic_DNA"/>
</dbReference>
<evidence type="ECO:0000256" key="2">
    <source>
        <dbReference type="ARBA" id="ARBA00002204"/>
    </source>
</evidence>
<dbReference type="EC" id="3.5.1.9" evidence="4"/>
<evidence type="ECO:0000256" key="6">
    <source>
        <dbReference type="ARBA" id="ARBA00022723"/>
    </source>
</evidence>
<dbReference type="PANTHER" id="PTHR31118:SF12">
    <property type="entry name" value="CYCLASE-LIKE PROTEIN 2"/>
    <property type="match status" value="1"/>
</dbReference>
<evidence type="ECO:0000256" key="9">
    <source>
        <dbReference type="ARBA" id="ARBA00023079"/>
    </source>
</evidence>
<comment type="subunit">
    <text evidence="3">Homodimer.</text>
</comment>
<reference evidence="12 13" key="1">
    <citation type="submission" date="2016-11" db="EMBL/GenBank/DDBJ databases">
        <authorList>
            <person name="Jaros S."/>
            <person name="Januszkiewicz K."/>
            <person name="Wedrychowicz H."/>
        </authorList>
    </citation>
    <scope>NUCLEOTIDE SEQUENCE [LARGE SCALE GENOMIC DNA]</scope>
    <source>
        <strain evidence="12 13">DSM 14214</strain>
    </source>
</reference>
<comment type="catalytic activity">
    <reaction evidence="10">
        <text>N-formyl-L-kynurenine + H2O = L-kynurenine + formate + H(+)</text>
        <dbReference type="Rhea" id="RHEA:13009"/>
        <dbReference type="ChEBI" id="CHEBI:15377"/>
        <dbReference type="ChEBI" id="CHEBI:15378"/>
        <dbReference type="ChEBI" id="CHEBI:15740"/>
        <dbReference type="ChEBI" id="CHEBI:57959"/>
        <dbReference type="ChEBI" id="CHEBI:58629"/>
        <dbReference type="EC" id="3.5.1.9"/>
    </reaction>
</comment>
<keyword evidence="9" id="KW-0823">Tryptophan catabolism</keyword>
<dbReference type="SUPFAM" id="SSF102198">
    <property type="entry name" value="Putative cyclase"/>
    <property type="match status" value="1"/>
</dbReference>
<dbReference type="Gene3D" id="3.50.30.50">
    <property type="entry name" value="Putative cyclase"/>
    <property type="match status" value="1"/>
</dbReference>
<evidence type="ECO:0000256" key="1">
    <source>
        <dbReference type="ARBA" id="ARBA00001947"/>
    </source>
</evidence>
<sequence>MIYDISFPLSPETMVYPGDPPFCREVLLDGAKGDDCTLSLLHLGSHLGTHIDFPRHFFPEGMDAAAFPLEQLCGTCNVFHLPDAAEITKDMLKQLDIQPGDRVLFRTDNEAFDGIHPLPHPVYLTAEAGEYLAERKIALLGIDYESPEGDGDFPIHKTLLGRNIPILENLKLKDVPAGQYCLYCLPLRIAEGDGCWVRPILER</sequence>
<comment type="pathway">
    <text evidence="11">Amino-acid degradation; L-tryptophan degradation via kynurenine pathway; L-kynurenine from L-tryptophan: step 2/2.</text>
</comment>
<dbReference type="RefSeq" id="WP_072852495.1">
    <property type="nucleotide sequence ID" value="NZ_FRAH01000056.1"/>
</dbReference>
<dbReference type="Proteomes" id="UP000183975">
    <property type="component" value="Unassembled WGS sequence"/>
</dbReference>
<accession>A0A1M6WNU6</accession>
<evidence type="ECO:0000256" key="3">
    <source>
        <dbReference type="ARBA" id="ARBA00011738"/>
    </source>
</evidence>
<name>A0A1M6WNU6_9FIRM</name>
<keyword evidence="6" id="KW-0479">Metal-binding</keyword>
<comment type="cofactor">
    <cofactor evidence="1">
        <name>Zn(2+)</name>
        <dbReference type="ChEBI" id="CHEBI:29105"/>
    </cofactor>
</comment>